<keyword evidence="1" id="KW-0472">Membrane</keyword>
<reference evidence="2 3" key="1">
    <citation type="submission" date="2019-06" db="EMBL/GenBank/DDBJ databases">
        <title>WGS assembly of Gossypium darwinii.</title>
        <authorList>
            <person name="Chen Z.J."/>
            <person name="Sreedasyam A."/>
            <person name="Ando A."/>
            <person name="Song Q."/>
            <person name="De L."/>
            <person name="Hulse-Kemp A."/>
            <person name="Ding M."/>
            <person name="Ye W."/>
            <person name="Kirkbride R."/>
            <person name="Jenkins J."/>
            <person name="Plott C."/>
            <person name="Lovell J."/>
            <person name="Lin Y.-M."/>
            <person name="Vaughn R."/>
            <person name="Liu B."/>
            <person name="Li W."/>
            <person name="Simpson S."/>
            <person name="Scheffler B."/>
            <person name="Saski C."/>
            <person name="Grover C."/>
            <person name="Hu G."/>
            <person name="Conover J."/>
            <person name="Carlson J."/>
            <person name="Shu S."/>
            <person name="Boston L."/>
            <person name="Williams M."/>
            <person name="Peterson D."/>
            <person name="Mcgee K."/>
            <person name="Jones D."/>
            <person name="Wendel J."/>
            <person name="Stelly D."/>
            <person name="Grimwood J."/>
            <person name="Schmutz J."/>
        </authorList>
    </citation>
    <scope>NUCLEOTIDE SEQUENCE [LARGE SCALE GENOMIC DNA]</scope>
    <source>
        <strain evidence="2">1808015.09</strain>
    </source>
</reference>
<keyword evidence="3" id="KW-1185">Reference proteome</keyword>
<sequence>MELIDLSPEIPSPTSISVKETRSSMARMQRYEYGAVRWPLARGVRGGAGVCTGGCVVPGGCWGCWLRRMGRNLKVLKFLGHLGCSYLGCKAIGFFVMGLKY</sequence>
<evidence type="ECO:0000313" key="2">
    <source>
        <dbReference type="EMBL" id="TYH11824.1"/>
    </source>
</evidence>
<evidence type="ECO:0000256" key="1">
    <source>
        <dbReference type="SAM" id="Phobius"/>
    </source>
</evidence>
<organism evidence="2 3">
    <name type="scientific">Gossypium darwinii</name>
    <name type="common">Darwin's cotton</name>
    <name type="synonym">Gossypium barbadense var. darwinii</name>
    <dbReference type="NCBI Taxonomy" id="34276"/>
    <lineage>
        <taxon>Eukaryota</taxon>
        <taxon>Viridiplantae</taxon>
        <taxon>Streptophyta</taxon>
        <taxon>Embryophyta</taxon>
        <taxon>Tracheophyta</taxon>
        <taxon>Spermatophyta</taxon>
        <taxon>Magnoliopsida</taxon>
        <taxon>eudicotyledons</taxon>
        <taxon>Gunneridae</taxon>
        <taxon>Pentapetalae</taxon>
        <taxon>rosids</taxon>
        <taxon>malvids</taxon>
        <taxon>Malvales</taxon>
        <taxon>Malvaceae</taxon>
        <taxon>Malvoideae</taxon>
        <taxon>Gossypium</taxon>
    </lineage>
</organism>
<proteinExistence type="predicted"/>
<keyword evidence="1" id="KW-0812">Transmembrane</keyword>
<gene>
    <name evidence="2" type="ORF">ES288_A06G016500v1</name>
</gene>
<dbReference type="Proteomes" id="UP000323506">
    <property type="component" value="Chromosome A06"/>
</dbReference>
<dbReference type="AlphaFoldDB" id="A0A5D2G0V0"/>
<feature type="transmembrane region" description="Helical" evidence="1">
    <location>
        <begin position="78"/>
        <end position="99"/>
    </location>
</feature>
<feature type="transmembrane region" description="Helical" evidence="1">
    <location>
        <begin position="46"/>
        <end position="66"/>
    </location>
</feature>
<dbReference type="EMBL" id="CM017693">
    <property type="protein sequence ID" value="TYH11824.1"/>
    <property type="molecule type" value="Genomic_DNA"/>
</dbReference>
<accession>A0A5D2G0V0</accession>
<evidence type="ECO:0000313" key="3">
    <source>
        <dbReference type="Proteomes" id="UP000323506"/>
    </source>
</evidence>
<keyword evidence="1" id="KW-1133">Transmembrane helix</keyword>
<name>A0A5D2G0V0_GOSDA</name>
<protein>
    <submittedName>
        <fullName evidence="2">Uncharacterized protein</fullName>
    </submittedName>
</protein>